<dbReference type="EMBL" id="BONK01000011">
    <property type="protein sequence ID" value="GIG22485.1"/>
    <property type="molecule type" value="Genomic_DNA"/>
</dbReference>
<evidence type="ECO:0000256" key="1">
    <source>
        <dbReference type="SAM" id="SignalP"/>
    </source>
</evidence>
<feature type="signal peptide" evidence="1">
    <location>
        <begin position="1"/>
        <end position="28"/>
    </location>
</feature>
<name>A0A919P599_9CELL</name>
<comment type="caution">
    <text evidence="2">The sequence shown here is derived from an EMBL/GenBank/DDBJ whole genome shotgun (WGS) entry which is preliminary data.</text>
</comment>
<dbReference type="AlphaFoldDB" id="A0A919P599"/>
<organism evidence="2 3">
    <name type="scientific">Cellulomonas chitinilytica</name>
    <dbReference type="NCBI Taxonomy" id="398759"/>
    <lineage>
        <taxon>Bacteria</taxon>
        <taxon>Bacillati</taxon>
        <taxon>Actinomycetota</taxon>
        <taxon>Actinomycetes</taxon>
        <taxon>Micrococcales</taxon>
        <taxon>Cellulomonadaceae</taxon>
        <taxon>Cellulomonas</taxon>
    </lineage>
</organism>
<gene>
    <name evidence="2" type="ORF">Cch01nite_32090</name>
</gene>
<proteinExistence type="predicted"/>
<evidence type="ECO:0008006" key="4">
    <source>
        <dbReference type="Google" id="ProtNLM"/>
    </source>
</evidence>
<dbReference type="Proteomes" id="UP000632740">
    <property type="component" value="Unassembled WGS sequence"/>
</dbReference>
<protein>
    <recommendedName>
        <fullName evidence="4">PKD domain-containing protein</fullName>
    </recommendedName>
</protein>
<dbReference type="RefSeq" id="WP_203757275.1">
    <property type="nucleotide sequence ID" value="NZ_BONK01000011.1"/>
</dbReference>
<feature type="chain" id="PRO_5039124292" description="PKD domain-containing protein" evidence="1">
    <location>
        <begin position="29"/>
        <end position="301"/>
    </location>
</feature>
<reference evidence="2" key="1">
    <citation type="submission" date="2021-01" db="EMBL/GenBank/DDBJ databases">
        <title>Whole genome shotgun sequence of Cellulomonas chitinilytica NBRC 110799.</title>
        <authorList>
            <person name="Komaki H."/>
            <person name="Tamura T."/>
        </authorList>
    </citation>
    <scope>NUCLEOTIDE SEQUENCE</scope>
    <source>
        <strain evidence="2">NBRC 110799</strain>
    </source>
</reference>
<sequence length="301" mass="32977">MSRFIRGFVLVLSIGCAATLSIAPPALGHPDDSSGLGGRVSEDRRAVLLTVTEGEAQRQAHLVRADPDAGRYEYERAPLCNVTNAVRTTPLNGPCPPAIGDTGPDACGEDAVVDPLWMRVRSTPTSDDWTPWTQVDQGGCAADLLPVLTQADFRRLPLAAPALRMQPDRGWVLVNIETIVMTDPAEQTLRTTLLGHGIDVVATPTRYRYEFGDELDPLTTTSPGHPWPDHDTYHVYQRPGTRQITLTTTWTGRYRVDGSPVWREVDGTAQTSATTPPFEVQERRSHLVTSLCTDIPKPDDC</sequence>
<evidence type="ECO:0000313" key="2">
    <source>
        <dbReference type="EMBL" id="GIG22485.1"/>
    </source>
</evidence>
<keyword evidence="3" id="KW-1185">Reference proteome</keyword>
<accession>A0A919P599</accession>
<keyword evidence="1" id="KW-0732">Signal</keyword>
<evidence type="ECO:0000313" key="3">
    <source>
        <dbReference type="Proteomes" id="UP000632740"/>
    </source>
</evidence>